<evidence type="ECO:0008006" key="4">
    <source>
        <dbReference type="Google" id="ProtNLM"/>
    </source>
</evidence>
<comment type="caution">
    <text evidence="2">The sequence shown here is derived from an EMBL/GenBank/DDBJ whole genome shotgun (WGS) entry which is preliminary data.</text>
</comment>
<keyword evidence="1" id="KW-0732">Signal</keyword>
<dbReference type="EMBL" id="JAHHGM010000001">
    <property type="protein sequence ID" value="MBT2987708.1"/>
    <property type="molecule type" value="Genomic_DNA"/>
</dbReference>
<evidence type="ECO:0000256" key="1">
    <source>
        <dbReference type="SAM" id="SignalP"/>
    </source>
</evidence>
<dbReference type="PROSITE" id="PS51257">
    <property type="entry name" value="PROKAR_LIPOPROTEIN"/>
    <property type="match status" value="1"/>
</dbReference>
<organism evidence="2 3">
    <name type="scientific">Candidatus Thiodiazotropha taylori</name>
    <dbReference type="NCBI Taxonomy" id="2792791"/>
    <lineage>
        <taxon>Bacteria</taxon>
        <taxon>Pseudomonadati</taxon>
        <taxon>Pseudomonadota</taxon>
        <taxon>Gammaproteobacteria</taxon>
        <taxon>Chromatiales</taxon>
        <taxon>Sedimenticolaceae</taxon>
        <taxon>Candidatus Thiodiazotropha</taxon>
    </lineage>
</organism>
<dbReference type="AlphaFoldDB" id="A0A944QRF0"/>
<name>A0A944QRF0_9GAMM</name>
<reference evidence="2 3" key="1">
    <citation type="submission" date="2021-05" db="EMBL/GenBank/DDBJ databases">
        <title>Genetic and Functional Diversity in Clade A Lucinid endosymbionts from the Bahamas.</title>
        <authorList>
            <person name="Giani N.M."/>
            <person name="Engel A.S."/>
            <person name="Campbell B.J."/>
        </authorList>
    </citation>
    <scope>NUCLEOTIDE SEQUENCE [LARGE SCALE GENOMIC DNA]</scope>
    <source>
        <strain evidence="2">LUC16012Gg_MoonRockCtena</strain>
    </source>
</reference>
<dbReference type="Proteomes" id="UP000770889">
    <property type="component" value="Unassembled WGS sequence"/>
</dbReference>
<evidence type="ECO:0000313" key="3">
    <source>
        <dbReference type="Proteomes" id="UP000770889"/>
    </source>
</evidence>
<sequence>MLRICIALQLVLLLASGCGGGNSDNDMPHTAVELQMIATPGDDGVFDPAPVWDAADSLWMSHSSVNWSSNDPMLSQVHTRIAISQDGGASWVDIGVDPNQSHLLPDFQVTVGSDTYWATWRFEVSRLFHDPYDSDDSRRWKMLWHRVVAIGNPTPAALFQNSWIGYSSAASPDATWSDERKLFTGSLYNGADMDPIIGPPEFPLDTTLSDDLGGCTVFTEPSVLARSDGIYISLQCTGERKIILLRCDRGFSNCAYLGDLLTADDAAPFNLNDHPIDFFSAPELVDTATATYLIVTGVDDGDGPDNRYNGCLVFRVSDLANALIERDAGVPVLVARVDGSSGSFNGACGYDPHDTADGIIYSEFTPTSSPRFHLFSSQVTLP</sequence>
<proteinExistence type="predicted"/>
<feature type="chain" id="PRO_5037235628" description="Exo-alpha-sialidase" evidence="1">
    <location>
        <begin position="21"/>
        <end position="382"/>
    </location>
</feature>
<evidence type="ECO:0000313" key="2">
    <source>
        <dbReference type="EMBL" id="MBT2987708.1"/>
    </source>
</evidence>
<accession>A0A944QRF0</accession>
<gene>
    <name evidence="2" type="ORF">KME65_01980</name>
</gene>
<feature type="signal peptide" evidence="1">
    <location>
        <begin position="1"/>
        <end position="20"/>
    </location>
</feature>
<protein>
    <recommendedName>
        <fullName evidence="4">Exo-alpha-sialidase</fullName>
    </recommendedName>
</protein>